<accession>A0AAD6I781</accession>
<organism evidence="3 4">
    <name type="scientific">Penicillium canescens</name>
    <dbReference type="NCBI Taxonomy" id="5083"/>
    <lineage>
        <taxon>Eukaryota</taxon>
        <taxon>Fungi</taxon>
        <taxon>Dikarya</taxon>
        <taxon>Ascomycota</taxon>
        <taxon>Pezizomycotina</taxon>
        <taxon>Eurotiomycetes</taxon>
        <taxon>Eurotiomycetidae</taxon>
        <taxon>Eurotiales</taxon>
        <taxon>Aspergillaceae</taxon>
        <taxon>Penicillium</taxon>
    </lineage>
</organism>
<feature type="compositionally biased region" description="Basic and acidic residues" evidence="1">
    <location>
        <begin position="1"/>
        <end position="14"/>
    </location>
</feature>
<protein>
    <recommendedName>
        <fullName evidence="2">BZIP domain-containing protein</fullName>
    </recommendedName>
</protein>
<evidence type="ECO:0000313" key="4">
    <source>
        <dbReference type="Proteomes" id="UP001219568"/>
    </source>
</evidence>
<feature type="domain" description="BZIP" evidence="2">
    <location>
        <begin position="24"/>
        <end position="39"/>
    </location>
</feature>
<evidence type="ECO:0000259" key="2">
    <source>
        <dbReference type="PROSITE" id="PS00036"/>
    </source>
</evidence>
<dbReference type="Proteomes" id="UP001219568">
    <property type="component" value="Unassembled WGS sequence"/>
</dbReference>
<evidence type="ECO:0000256" key="1">
    <source>
        <dbReference type="SAM" id="MobiDB-lite"/>
    </source>
</evidence>
<dbReference type="AlphaFoldDB" id="A0AAD6I781"/>
<gene>
    <name evidence="3" type="ORF">N7460_008521</name>
</gene>
<comment type="caution">
    <text evidence="3">The sequence shown here is derived from an EMBL/GenBank/DDBJ whole genome shotgun (WGS) entry which is preliminary data.</text>
</comment>
<dbReference type="PROSITE" id="PS00036">
    <property type="entry name" value="BZIP_BASIC"/>
    <property type="match status" value="1"/>
</dbReference>
<evidence type="ECO:0000313" key="3">
    <source>
        <dbReference type="EMBL" id="KAJ6034346.1"/>
    </source>
</evidence>
<reference evidence="3" key="2">
    <citation type="submission" date="2023-01" db="EMBL/GenBank/DDBJ databases">
        <authorList>
            <person name="Petersen C."/>
        </authorList>
    </citation>
    <scope>NUCLEOTIDE SEQUENCE</scope>
    <source>
        <strain evidence="3">IBT 15450</strain>
    </source>
</reference>
<dbReference type="PANTHER" id="PTHR39607:SF3">
    <property type="entry name" value="BZIP DOMAIN-CONTAINING PROTEIN"/>
    <property type="match status" value="1"/>
</dbReference>
<dbReference type="GO" id="GO:0003700">
    <property type="term" value="F:DNA-binding transcription factor activity"/>
    <property type="evidence" value="ECO:0007669"/>
    <property type="project" value="InterPro"/>
</dbReference>
<proteinExistence type="predicted"/>
<dbReference type="PANTHER" id="PTHR39607">
    <property type="entry name" value="XANTHOCILLIN BIOSYNTHESIS CLUSTER TRANSCRIPTION FACTOR XANC-RELATED"/>
    <property type="match status" value="1"/>
</dbReference>
<dbReference type="InterPro" id="IPR052635">
    <property type="entry name" value="Sec_Metab_Biosynth_Reg"/>
</dbReference>
<reference evidence="3" key="1">
    <citation type="journal article" date="2023" name="IMA Fungus">
        <title>Comparative genomic study of the Penicillium genus elucidates a diverse pangenome and 15 lateral gene transfer events.</title>
        <authorList>
            <person name="Petersen C."/>
            <person name="Sorensen T."/>
            <person name="Nielsen M.R."/>
            <person name="Sondergaard T.E."/>
            <person name="Sorensen J.L."/>
            <person name="Fitzpatrick D.A."/>
            <person name="Frisvad J.C."/>
            <person name="Nielsen K.L."/>
        </authorList>
    </citation>
    <scope>NUCLEOTIDE SEQUENCE</scope>
    <source>
        <strain evidence="3">IBT 15450</strain>
    </source>
</reference>
<dbReference type="CDD" id="cd14688">
    <property type="entry name" value="bZIP_YAP"/>
    <property type="match status" value="1"/>
</dbReference>
<name>A0AAD6I781_PENCN</name>
<dbReference type="InterPro" id="IPR004827">
    <property type="entry name" value="bZIP"/>
</dbReference>
<keyword evidence="4" id="KW-1185">Reference proteome</keyword>
<dbReference type="EMBL" id="JAQJZL010000010">
    <property type="protein sequence ID" value="KAJ6034346.1"/>
    <property type="molecule type" value="Genomic_DNA"/>
</dbReference>
<dbReference type="Gene3D" id="1.20.5.170">
    <property type="match status" value="1"/>
</dbReference>
<sequence length="293" mass="32148">MKMEHNPATPKEEIPSQLQDPLERRRLQNRLSQRNHRRKIRDRIAKLQERVIANELRAAAASGLDQQYIPSPLPHNTHTALSENDLGFISRGVSPLGIEPSTPFMPSYPILSSTSWPSDFNAFPTAGYHGELPPYLGGGILTHSNGMPSSTTAGLGEDTYRDTILPTGEALPPDSLLALQENQPSYYVATAEAALPQILQVINTTSPQSKVIVLVPPTSPASACIPSFPPSNSYTRFENPATVAQQTPPRLTCLCHPQNIHYRSWMDAGSYMQECPIHKFSNSSAGGFPVRML</sequence>
<feature type="region of interest" description="Disordered" evidence="1">
    <location>
        <begin position="1"/>
        <end position="39"/>
    </location>
</feature>